<gene>
    <name evidence="1" type="ORF">NFRAN_0492</name>
</gene>
<dbReference type="EMBL" id="LR216287">
    <property type="protein sequence ID" value="VFJ12813.1"/>
    <property type="molecule type" value="Genomic_DNA"/>
</dbReference>
<name>A0A484ICT1_9ARCH</name>
<dbReference type="AlphaFoldDB" id="A0A484ICT1"/>
<sequence>MQVRNWLENKFKLARILDGNHIILKLNLIAYTNKDTIFSNIGVHLM</sequence>
<organism evidence="1 2">
    <name type="scientific">Candidatus Nitrosocosmicus franklandianus</name>
    <dbReference type="NCBI Taxonomy" id="1798806"/>
    <lineage>
        <taxon>Archaea</taxon>
        <taxon>Nitrososphaerota</taxon>
        <taxon>Nitrososphaeria</taxon>
        <taxon>Nitrososphaerales</taxon>
        <taxon>Nitrososphaeraceae</taxon>
        <taxon>Candidatus Nitrosocosmicus</taxon>
    </lineage>
</organism>
<dbReference type="Proteomes" id="UP000294299">
    <property type="component" value="Chromosome NFRAN"/>
</dbReference>
<evidence type="ECO:0000313" key="2">
    <source>
        <dbReference type="Proteomes" id="UP000294299"/>
    </source>
</evidence>
<reference evidence="1 2" key="1">
    <citation type="submission" date="2019-02" db="EMBL/GenBank/DDBJ databases">
        <authorList>
            <person name="Lehtovirta-Morley E L."/>
        </authorList>
    </citation>
    <scope>NUCLEOTIDE SEQUENCE [LARGE SCALE GENOMIC DNA]</scope>
    <source>
        <strain evidence="1">NFRAN1</strain>
    </source>
</reference>
<proteinExistence type="predicted"/>
<accession>A0A484ICT1</accession>
<evidence type="ECO:0000313" key="1">
    <source>
        <dbReference type="EMBL" id="VFJ12813.1"/>
    </source>
</evidence>
<dbReference type="KEGG" id="nfn:NFRAN_0492"/>
<keyword evidence="2" id="KW-1185">Reference proteome</keyword>
<protein>
    <submittedName>
        <fullName evidence="1">Uncharacterized protein</fullName>
    </submittedName>
</protein>